<feature type="transmembrane region" description="Helical" evidence="1">
    <location>
        <begin position="83"/>
        <end position="104"/>
    </location>
</feature>
<dbReference type="EMBL" id="FNIR01000007">
    <property type="protein sequence ID" value="SDO74316.1"/>
    <property type="molecule type" value="Genomic_DNA"/>
</dbReference>
<evidence type="ECO:0000256" key="1">
    <source>
        <dbReference type="SAM" id="Phobius"/>
    </source>
</evidence>
<dbReference type="STRING" id="1052260.SAMN05660199_02497"/>
<keyword evidence="3" id="KW-1185">Reference proteome</keyword>
<proteinExistence type="predicted"/>
<protein>
    <submittedName>
        <fullName evidence="2">Uncharacterized protein</fullName>
    </submittedName>
</protein>
<keyword evidence="1" id="KW-0472">Membrane</keyword>
<reference evidence="3" key="1">
    <citation type="submission" date="2016-10" db="EMBL/GenBank/DDBJ databases">
        <authorList>
            <person name="Varghese N."/>
            <person name="Submissions S."/>
        </authorList>
    </citation>
    <scope>NUCLEOTIDE SEQUENCE [LARGE SCALE GENOMIC DNA]</scope>
    <source>
        <strain evidence="3">DSM 45843</strain>
    </source>
</reference>
<name>A0A1H0M270_9ACTN</name>
<feature type="transmembrane region" description="Helical" evidence="1">
    <location>
        <begin position="56"/>
        <end position="76"/>
    </location>
</feature>
<evidence type="ECO:0000313" key="3">
    <source>
        <dbReference type="Proteomes" id="UP000199088"/>
    </source>
</evidence>
<evidence type="ECO:0000313" key="2">
    <source>
        <dbReference type="EMBL" id="SDO74316.1"/>
    </source>
</evidence>
<feature type="transmembrane region" description="Helical" evidence="1">
    <location>
        <begin position="110"/>
        <end position="133"/>
    </location>
</feature>
<keyword evidence="1" id="KW-0812">Transmembrane</keyword>
<gene>
    <name evidence="2" type="ORF">SAMN05660199_02497</name>
</gene>
<keyword evidence="1" id="KW-1133">Transmembrane helix</keyword>
<dbReference type="Proteomes" id="UP000199088">
    <property type="component" value="Unassembled WGS sequence"/>
</dbReference>
<organism evidence="2 3">
    <name type="scientific">Klenkia soli</name>
    <dbReference type="NCBI Taxonomy" id="1052260"/>
    <lineage>
        <taxon>Bacteria</taxon>
        <taxon>Bacillati</taxon>
        <taxon>Actinomycetota</taxon>
        <taxon>Actinomycetes</taxon>
        <taxon>Geodermatophilales</taxon>
        <taxon>Geodermatophilaceae</taxon>
        <taxon>Klenkia</taxon>
    </lineage>
</organism>
<accession>A0A1H0M270</accession>
<dbReference type="AlphaFoldDB" id="A0A1H0M270"/>
<feature type="transmembrane region" description="Helical" evidence="1">
    <location>
        <begin position="12"/>
        <end position="36"/>
    </location>
</feature>
<sequence>MTDPRADAPRPGVPGSVTAATVLVWVGGVLTLLLALLVTAGSQLREAEFGVPGVGWSLVAGVAVHLFLALAGLVALRARHQRWLLVVAAVLGLAGAVVVLTVVGSPTLGWLVAAWSAGVLAAALTPSAGSWVAGAPGS</sequence>
<dbReference type="RefSeq" id="WP_091245362.1">
    <property type="nucleotide sequence ID" value="NZ_FNIR01000007.1"/>
</dbReference>